<keyword evidence="3" id="KW-1185">Reference proteome</keyword>
<evidence type="ECO:0000259" key="1">
    <source>
        <dbReference type="Pfam" id="PF16117"/>
    </source>
</evidence>
<sequence length="221" mass="24924">MLQQGVYKVINPFAVSRLLGSIKGLVLKVQRAARTVAFSKNGAAGLLALRLLFSNLPLADAARQPGTVFPVPTGIANQLFYLQRDPNSNTIIYQLNVNAAGKLNEEEPVRVFWIRYAEQGERKDLNFVQRKFAYGLSTKKLAPDKYELKFAAYDKVRFFLMKSAVDNAFHVLVTIANKQIVLTRVFLRIEGGTFWVPNVKYIEFKGWNAATREPVVERVSV</sequence>
<evidence type="ECO:0000313" key="3">
    <source>
        <dbReference type="Proteomes" id="UP000612233"/>
    </source>
</evidence>
<evidence type="ECO:0000313" key="2">
    <source>
        <dbReference type="EMBL" id="MBD2769952.1"/>
    </source>
</evidence>
<feature type="domain" description="DUF4833" evidence="1">
    <location>
        <begin position="80"/>
        <end position="218"/>
    </location>
</feature>
<comment type="caution">
    <text evidence="2">The sequence shown here is derived from an EMBL/GenBank/DDBJ whole genome shotgun (WGS) entry which is preliminary data.</text>
</comment>
<dbReference type="Proteomes" id="UP000612233">
    <property type="component" value="Unassembled WGS sequence"/>
</dbReference>
<gene>
    <name evidence="2" type="ORF">IC235_18845</name>
</gene>
<dbReference type="AlphaFoldDB" id="A0A927BH77"/>
<dbReference type="InterPro" id="IPR032269">
    <property type="entry name" value="DUF4833"/>
</dbReference>
<accession>A0A927BH77</accession>
<dbReference type="EMBL" id="JACXAD010000026">
    <property type="protein sequence ID" value="MBD2769952.1"/>
    <property type="molecule type" value="Genomic_DNA"/>
</dbReference>
<protein>
    <submittedName>
        <fullName evidence="2">DUF4833 domain-containing protein</fullName>
    </submittedName>
</protein>
<reference evidence="2" key="1">
    <citation type="submission" date="2020-09" db="EMBL/GenBank/DDBJ databases">
        <authorList>
            <person name="Kim M.K."/>
        </authorList>
    </citation>
    <scope>NUCLEOTIDE SEQUENCE</scope>
    <source>
        <strain evidence="2">BT664</strain>
    </source>
</reference>
<proteinExistence type="predicted"/>
<organism evidence="2 3">
    <name type="scientific">Hymenobacter montanus</name>
    <dbReference type="NCBI Taxonomy" id="2771359"/>
    <lineage>
        <taxon>Bacteria</taxon>
        <taxon>Pseudomonadati</taxon>
        <taxon>Bacteroidota</taxon>
        <taxon>Cytophagia</taxon>
        <taxon>Cytophagales</taxon>
        <taxon>Hymenobacteraceae</taxon>
        <taxon>Hymenobacter</taxon>
    </lineage>
</organism>
<dbReference type="Pfam" id="PF16117">
    <property type="entry name" value="DUF4833"/>
    <property type="match status" value="1"/>
</dbReference>
<name>A0A927BH77_9BACT</name>